<dbReference type="AlphaFoldDB" id="A0A448WM92"/>
<comment type="caution">
    <text evidence="1">The sequence shown here is derived from an EMBL/GenBank/DDBJ whole genome shotgun (WGS) entry which is preliminary data.</text>
</comment>
<organism evidence="1 2">
    <name type="scientific">Protopolystoma xenopodis</name>
    <dbReference type="NCBI Taxonomy" id="117903"/>
    <lineage>
        <taxon>Eukaryota</taxon>
        <taxon>Metazoa</taxon>
        <taxon>Spiralia</taxon>
        <taxon>Lophotrochozoa</taxon>
        <taxon>Platyhelminthes</taxon>
        <taxon>Monogenea</taxon>
        <taxon>Polyopisthocotylea</taxon>
        <taxon>Polystomatidea</taxon>
        <taxon>Polystomatidae</taxon>
        <taxon>Protopolystoma</taxon>
    </lineage>
</organism>
<gene>
    <name evidence="1" type="ORF">PXEA_LOCUS8766</name>
</gene>
<protein>
    <submittedName>
        <fullName evidence="1">Uncharacterized protein</fullName>
    </submittedName>
</protein>
<dbReference type="EMBL" id="CAAALY010024212">
    <property type="protein sequence ID" value="VEL15326.1"/>
    <property type="molecule type" value="Genomic_DNA"/>
</dbReference>
<accession>A0A448WM92</accession>
<evidence type="ECO:0000313" key="2">
    <source>
        <dbReference type="Proteomes" id="UP000784294"/>
    </source>
</evidence>
<keyword evidence="2" id="KW-1185">Reference proteome</keyword>
<evidence type="ECO:0000313" key="1">
    <source>
        <dbReference type="EMBL" id="VEL15326.1"/>
    </source>
</evidence>
<proteinExistence type="predicted"/>
<reference evidence="1" key="1">
    <citation type="submission" date="2018-11" db="EMBL/GenBank/DDBJ databases">
        <authorList>
            <consortium name="Pathogen Informatics"/>
        </authorList>
    </citation>
    <scope>NUCLEOTIDE SEQUENCE</scope>
</reference>
<sequence>MHVLASVTGRRAGSDIYCRRPVVAGEVKRQANQWYVCVSACLRVCKCWCSGRPRGGETSCRGVRLARKALATGSSWSRVAGRPVNRSPGPISSERDVAGRRWRPSERKIEITGLFEDIVIQFRLWSQGKWCLFGTIQLADTIFVNDEEQLKKKRKTECLLERIWPNLIRSIHHFANPKSPSYQENVVSVANVTVGQLWSTSLHRMYQLLPIGYCLRRARANFRTTNTWPVNRLQERD</sequence>
<name>A0A448WM92_9PLAT</name>
<dbReference type="Proteomes" id="UP000784294">
    <property type="component" value="Unassembled WGS sequence"/>
</dbReference>